<dbReference type="PANTHER" id="PTHR43218">
    <property type="entry name" value="PHOSPHORIBOSYLTRANSFERASE-RELATED"/>
    <property type="match status" value="1"/>
</dbReference>
<evidence type="ECO:0000313" key="2">
    <source>
        <dbReference type="EMBL" id="NYZ24779.1"/>
    </source>
</evidence>
<dbReference type="Pfam" id="PF00156">
    <property type="entry name" value="Pribosyltran"/>
    <property type="match status" value="1"/>
</dbReference>
<keyword evidence="3" id="KW-1185">Reference proteome</keyword>
<feature type="domain" description="Phosphoribosyltransferase" evidence="1">
    <location>
        <begin position="69"/>
        <end position="207"/>
    </location>
</feature>
<organism evidence="2 3">
    <name type="scientific">Azospirillum oleiclasticum</name>
    <dbReference type="NCBI Taxonomy" id="2735135"/>
    <lineage>
        <taxon>Bacteria</taxon>
        <taxon>Pseudomonadati</taxon>
        <taxon>Pseudomonadota</taxon>
        <taxon>Alphaproteobacteria</taxon>
        <taxon>Rhodospirillales</taxon>
        <taxon>Azospirillaceae</taxon>
        <taxon>Azospirillum</taxon>
    </lineage>
</organism>
<name>A0ABX2TKA1_9PROT</name>
<dbReference type="PANTHER" id="PTHR43218:SF1">
    <property type="entry name" value="PHOSPHORIBOSYLTRANSFERASE"/>
    <property type="match status" value="1"/>
</dbReference>
<comment type="caution">
    <text evidence="2">The sequence shown here is derived from an EMBL/GenBank/DDBJ whole genome shotgun (WGS) entry which is preliminary data.</text>
</comment>
<sequence>MTIDQPDPHFTEPTHGYWQTLEPPGMDPARRRPPFRYGYPVELPDGRFLVLPIRRRPDPERAAASLIPNHASFAVIDALAGFMAELARPLAPDVVVGLPTLGLALAPELARRLGHTRYAPLGYSRKVWYREELSQPVRSITSPDATKRVWLDPNLLPWLAGKRVVLVDDTVSSGTTAAAVLRLFAAAGVTVAGVVAAMSQGGAWRDHLAAEDPAWPGLVRWVFETPLFRRVEEGWEPIGHP</sequence>
<dbReference type="Gene3D" id="3.40.50.2020">
    <property type="match status" value="1"/>
</dbReference>
<evidence type="ECO:0000259" key="1">
    <source>
        <dbReference type="Pfam" id="PF00156"/>
    </source>
</evidence>
<dbReference type="EMBL" id="JABFDB010000045">
    <property type="protein sequence ID" value="NYZ24779.1"/>
    <property type="molecule type" value="Genomic_DNA"/>
</dbReference>
<gene>
    <name evidence="2" type="ORF">HND93_34180</name>
</gene>
<dbReference type="RefSeq" id="WP_180286551.1">
    <property type="nucleotide sequence ID" value="NZ_JABFDB010000045.1"/>
</dbReference>
<dbReference type="SUPFAM" id="SSF53271">
    <property type="entry name" value="PRTase-like"/>
    <property type="match status" value="1"/>
</dbReference>
<dbReference type="GO" id="GO:0016757">
    <property type="term" value="F:glycosyltransferase activity"/>
    <property type="evidence" value="ECO:0007669"/>
    <property type="project" value="UniProtKB-KW"/>
</dbReference>
<reference evidence="2 3" key="1">
    <citation type="submission" date="2020-05" db="EMBL/GenBank/DDBJ databases">
        <title>Azospirillum oleiclasticum sp. nov, a nitrogen-fixing and heavy crude oil-emulsifying bacterium isolated from the crude oil of Yumen Oilfield.</title>
        <authorList>
            <person name="Wu D."/>
            <person name="Cai M."/>
            <person name="Zhang X."/>
        </authorList>
    </citation>
    <scope>NUCLEOTIDE SEQUENCE [LARGE SCALE GENOMIC DNA]</scope>
    <source>
        <strain evidence="2 3">ROY-1-1-2</strain>
    </source>
</reference>
<dbReference type="InterPro" id="IPR000836">
    <property type="entry name" value="PRTase_dom"/>
</dbReference>
<dbReference type="CDD" id="cd06223">
    <property type="entry name" value="PRTases_typeI"/>
    <property type="match status" value="1"/>
</dbReference>
<evidence type="ECO:0000313" key="3">
    <source>
        <dbReference type="Proteomes" id="UP000584642"/>
    </source>
</evidence>
<protein>
    <submittedName>
        <fullName evidence="2">Phosphoribosyltransferase</fullName>
    </submittedName>
</protein>
<dbReference type="Proteomes" id="UP000584642">
    <property type="component" value="Unassembled WGS sequence"/>
</dbReference>
<dbReference type="NCBIfam" id="NF004689">
    <property type="entry name" value="PRK06031.1"/>
    <property type="match status" value="1"/>
</dbReference>
<keyword evidence="2" id="KW-0328">Glycosyltransferase</keyword>
<accession>A0ABX2TKA1</accession>
<keyword evidence="2" id="KW-0808">Transferase</keyword>
<proteinExistence type="predicted"/>
<dbReference type="InterPro" id="IPR029057">
    <property type="entry name" value="PRTase-like"/>
</dbReference>